<dbReference type="PANTHER" id="PTHR46367">
    <property type="entry name" value="ATAXIN-7-LIKE PROTEIN 3"/>
    <property type="match status" value="1"/>
</dbReference>
<keyword evidence="7 10" id="KW-0010">Activator</keyword>
<evidence type="ECO:0000256" key="6">
    <source>
        <dbReference type="ARBA" id="ARBA00023015"/>
    </source>
</evidence>
<proteinExistence type="inferred from homology"/>
<organism evidence="12 13">
    <name type="scientific">Smittium simulii</name>
    <dbReference type="NCBI Taxonomy" id="133385"/>
    <lineage>
        <taxon>Eukaryota</taxon>
        <taxon>Fungi</taxon>
        <taxon>Fungi incertae sedis</taxon>
        <taxon>Zoopagomycota</taxon>
        <taxon>Kickxellomycotina</taxon>
        <taxon>Harpellomycetes</taxon>
        <taxon>Harpellales</taxon>
        <taxon>Legeriomycetaceae</taxon>
        <taxon>Smittium</taxon>
    </lineage>
</organism>
<accession>A0A2T9YLR9</accession>
<sequence length="184" mass="20733">MDFAFDNLCQLYDSYAAKIENTIKNLNNIKSTTSEQKPAAFYKVSLAEEIIDQTVEDLVLEIVFNCHREAKQSISTCPLCLTKCRAYVDLPGVDIFGQDSSAGTNDMIECVNCKREYPYSRYAAHMDKCMGLTSRRTTSRRSAATSTNSTPNNSVISDIYNNENDKKRKFPTPESSSYSKKRGK</sequence>
<keyword evidence="13" id="KW-1185">Reference proteome</keyword>
<keyword evidence="3" id="KW-0863">Zinc-finger</keyword>
<name>A0A2T9YLR9_9FUNG</name>
<comment type="similarity">
    <text evidence="10">Belongs to the SGF11 family.</text>
</comment>
<evidence type="ECO:0000313" key="12">
    <source>
        <dbReference type="EMBL" id="PVU93281.1"/>
    </source>
</evidence>
<dbReference type="InterPro" id="IPR013246">
    <property type="entry name" value="SAGA_su_Sgf11"/>
</dbReference>
<gene>
    <name evidence="12" type="ORF">BB561_003365</name>
</gene>
<keyword evidence="5" id="KW-0156">Chromatin regulator</keyword>
<reference evidence="12 13" key="1">
    <citation type="journal article" date="2018" name="MBio">
        <title>Comparative Genomics Reveals the Core Gene Toolbox for the Fungus-Insect Symbiosis.</title>
        <authorList>
            <person name="Wang Y."/>
            <person name="Stata M."/>
            <person name="Wang W."/>
            <person name="Stajich J.E."/>
            <person name="White M.M."/>
            <person name="Moncalvo J.M."/>
        </authorList>
    </citation>
    <scope>NUCLEOTIDE SEQUENCE [LARGE SCALE GENOMIC DNA]</scope>
    <source>
        <strain evidence="12 13">SWE-8-4</strain>
    </source>
</reference>
<evidence type="ECO:0000256" key="10">
    <source>
        <dbReference type="RuleBase" id="RU261113"/>
    </source>
</evidence>
<evidence type="ECO:0000256" key="1">
    <source>
        <dbReference type="ARBA" id="ARBA00004123"/>
    </source>
</evidence>
<evidence type="ECO:0000256" key="2">
    <source>
        <dbReference type="ARBA" id="ARBA00022723"/>
    </source>
</evidence>
<evidence type="ECO:0000256" key="9">
    <source>
        <dbReference type="ARBA" id="ARBA00023242"/>
    </source>
</evidence>
<evidence type="ECO:0000256" key="5">
    <source>
        <dbReference type="ARBA" id="ARBA00022853"/>
    </source>
</evidence>
<comment type="caution">
    <text evidence="12">The sequence shown here is derived from an EMBL/GenBank/DDBJ whole genome shotgun (WGS) entry which is preliminary data.</text>
</comment>
<evidence type="ECO:0000256" key="7">
    <source>
        <dbReference type="ARBA" id="ARBA00023159"/>
    </source>
</evidence>
<dbReference type="Pfam" id="PF08209">
    <property type="entry name" value="Sgf11"/>
    <property type="match status" value="1"/>
</dbReference>
<keyword evidence="9" id="KW-0539">Nucleus</keyword>
<dbReference type="GO" id="GO:0006325">
    <property type="term" value="P:chromatin organization"/>
    <property type="evidence" value="ECO:0007669"/>
    <property type="project" value="UniProtKB-KW"/>
</dbReference>
<comment type="subcellular location">
    <subcellularLocation>
        <location evidence="1 10">Nucleus</location>
    </subcellularLocation>
</comment>
<evidence type="ECO:0000256" key="8">
    <source>
        <dbReference type="ARBA" id="ARBA00023163"/>
    </source>
</evidence>
<feature type="region of interest" description="Disordered" evidence="11">
    <location>
        <begin position="135"/>
        <end position="184"/>
    </location>
</feature>
<keyword evidence="8" id="KW-0804">Transcription</keyword>
<keyword evidence="2" id="KW-0479">Metal-binding</keyword>
<dbReference type="EMBL" id="MBFR01000133">
    <property type="protein sequence ID" value="PVU93281.1"/>
    <property type="molecule type" value="Genomic_DNA"/>
</dbReference>
<dbReference type="GO" id="GO:0003713">
    <property type="term" value="F:transcription coactivator activity"/>
    <property type="evidence" value="ECO:0007669"/>
    <property type="project" value="TreeGrafter"/>
</dbReference>
<dbReference type="STRING" id="133385.A0A2T9YLR9"/>
<dbReference type="Proteomes" id="UP000245383">
    <property type="component" value="Unassembled WGS sequence"/>
</dbReference>
<dbReference type="InterPro" id="IPR051078">
    <property type="entry name" value="SGF11"/>
</dbReference>
<dbReference type="GO" id="GO:0071819">
    <property type="term" value="C:DUBm complex"/>
    <property type="evidence" value="ECO:0007669"/>
    <property type="project" value="TreeGrafter"/>
</dbReference>
<evidence type="ECO:0000256" key="11">
    <source>
        <dbReference type="SAM" id="MobiDB-lite"/>
    </source>
</evidence>
<keyword evidence="4" id="KW-0862">Zinc</keyword>
<feature type="compositionally biased region" description="Low complexity" evidence="11">
    <location>
        <begin position="135"/>
        <end position="154"/>
    </location>
</feature>
<dbReference type="GO" id="GO:0000124">
    <property type="term" value="C:SAGA complex"/>
    <property type="evidence" value="ECO:0007669"/>
    <property type="project" value="TreeGrafter"/>
</dbReference>
<keyword evidence="6" id="KW-0805">Transcription regulation</keyword>
<protein>
    <recommendedName>
        <fullName evidence="10">SAGA-associated factor 11</fullName>
    </recommendedName>
</protein>
<dbReference type="GO" id="GO:0008270">
    <property type="term" value="F:zinc ion binding"/>
    <property type="evidence" value="ECO:0007669"/>
    <property type="project" value="UniProtKB-KW"/>
</dbReference>
<dbReference type="PANTHER" id="PTHR46367:SF1">
    <property type="entry name" value="ATAXIN-7-LIKE PROTEIN 3"/>
    <property type="match status" value="1"/>
</dbReference>
<evidence type="ECO:0000256" key="4">
    <source>
        <dbReference type="ARBA" id="ARBA00022833"/>
    </source>
</evidence>
<dbReference type="GO" id="GO:0006357">
    <property type="term" value="P:regulation of transcription by RNA polymerase II"/>
    <property type="evidence" value="ECO:0007669"/>
    <property type="project" value="TreeGrafter"/>
</dbReference>
<evidence type="ECO:0000313" key="13">
    <source>
        <dbReference type="Proteomes" id="UP000245383"/>
    </source>
</evidence>
<dbReference type="OrthoDB" id="21557at2759"/>
<evidence type="ECO:0000256" key="3">
    <source>
        <dbReference type="ARBA" id="ARBA00022771"/>
    </source>
</evidence>
<dbReference type="AlphaFoldDB" id="A0A2T9YLR9"/>